<reference evidence="1 2" key="1">
    <citation type="journal article" date="2022" name="Plant J.">
        <title>Chromosome-level genome of Camellia lanceoleosa provides a valuable resource for understanding genome evolution and self-incompatibility.</title>
        <authorList>
            <person name="Gong W."/>
            <person name="Xiao S."/>
            <person name="Wang L."/>
            <person name="Liao Z."/>
            <person name="Chang Y."/>
            <person name="Mo W."/>
            <person name="Hu G."/>
            <person name="Li W."/>
            <person name="Zhao G."/>
            <person name="Zhu H."/>
            <person name="Hu X."/>
            <person name="Ji K."/>
            <person name="Xiang X."/>
            <person name="Song Q."/>
            <person name="Yuan D."/>
            <person name="Jin S."/>
            <person name="Zhang L."/>
        </authorList>
    </citation>
    <scope>NUCLEOTIDE SEQUENCE [LARGE SCALE GENOMIC DNA]</scope>
    <source>
        <strain evidence="1">SQ_2022a</strain>
    </source>
</reference>
<organism evidence="1 2">
    <name type="scientific">Camellia lanceoleosa</name>
    <dbReference type="NCBI Taxonomy" id="1840588"/>
    <lineage>
        <taxon>Eukaryota</taxon>
        <taxon>Viridiplantae</taxon>
        <taxon>Streptophyta</taxon>
        <taxon>Embryophyta</taxon>
        <taxon>Tracheophyta</taxon>
        <taxon>Spermatophyta</taxon>
        <taxon>Magnoliopsida</taxon>
        <taxon>eudicotyledons</taxon>
        <taxon>Gunneridae</taxon>
        <taxon>Pentapetalae</taxon>
        <taxon>asterids</taxon>
        <taxon>Ericales</taxon>
        <taxon>Theaceae</taxon>
        <taxon>Camellia</taxon>
    </lineage>
</organism>
<comment type="caution">
    <text evidence="1">The sequence shown here is derived from an EMBL/GenBank/DDBJ whole genome shotgun (WGS) entry which is preliminary data.</text>
</comment>
<evidence type="ECO:0000313" key="2">
    <source>
        <dbReference type="Proteomes" id="UP001060215"/>
    </source>
</evidence>
<name>A0ACC0HG32_9ERIC</name>
<sequence>MKMEKLLYIPQNFDQYNASNVLNEITFAI</sequence>
<dbReference type="Proteomes" id="UP001060215">
    <property type="component" value="Chromosome 5"/>
</dbReference>
<keyword evidence="2" id="KW-1185">Reference proteome</keyword>
<proteinExistence type="predicted"/>
<accession>A0ACC0HG32</accession>
<dbReference type="EMBL" id="CM045762">
    <property type="protein sequence ID" value="KAI8011623.1"/>
    <property type="molecule type" value="Genomic_DNA"/>
</dbReference>
<protein>
    <submittedName>
        <fullName evidence="1">Uncharacterized protein</fullName>
    </submittedName>
</protein>
<evidence type="ECO:0000313" key="1">
    <source>
        <dbReference type="EMBL" id="KAI8011623.1"/>
    </source>
</evidence>
<gene>
    <name evidence="1" type="ORF">LOK49_LG06G02257</name>
</gene>